<feature type="transmembrane region" description="Helical" evidence="10">
    <location>
        <begin position="288"/>
        <end position="310"/>
    </location>
</feature>
<keyword evidence="7 9" id="KW-1133">Transmembrane helix</keyword>
<feature type="transmembrane region" description="Helical" evidence="10">
    <location>
        <begin position="256"/>
        <end position="276"/>
    </location>
</feature>
<evidence type="ECO:0000256" key="9">
    <source>
        <dbReference type="PIRNR" id="PIRNR005508"/>
    </source>
</evidence>
<keyword evidence="4 9" id="KW-1003">Cell membrane</keyword>
<evidence type="ECO:0000256" key="4">
    <source>
        <dbReference type="ARBA" id="ARBA00022475"/>
    </source>
</evidence>
<evidence type="ECO:0000256" key="7">
    <source>
        <dbReference type="ARBA" id="ARBA00022989"/>
    </source>
</evidence>
<dbReference type="GO" id="GO:0015105">
    <property type="term" value="F:arsenite transmembrane transporter activity"/>
    <property type="evidence" value="ECO:0007669"/>
    <property type="project" value="TreeGrafter"/>
</dbReference>
<dbReference type="GO" id="GO:0005886">
    <property type="term" value="C:plasma membrane"/>
    <property type="evidence" value="ECO:0007669"/>
    <property type="project" value="UniProtKB-SubCell"/>
</dbReference>
<feature type="transmembrane region" description="Helical" evidence="10">
    <location>
        <begin position="110"/>
        <end position="129"/>
    </location>
</feature>
<keyword evidence="6" id="KW-0059">Arsenical resistance</keyword>
<keyword evidence="3 9" id="KW-0813">Transport</keyword>
<dbReference type="InterPro" id="IPR002657">
    <property type="entry name" value="BilAc:Na_symport/Acr3"/>
</dbReference>
<feature type="transmembrane region" description="Helical" evidence="10">
    <location>
        <begin position="12"/>
        <end position="32"/>
    </location>
</feature>
<organism evidence="11 12">
    <name type="scientific">Secundilactobacillus pentosiphilus</name>
    <dbReference type="NCBI Taxonomy" id="1714682"/>
    <lineage>
        <taxon>Bacteria</taxon>
        <taxon>Bacillati</taxon>
        <taxon>Bacillota</taxon>
        <taxon>Bacilli</taxon>
        <taxon>Lactobacillales</taxon>
        <taxon>Lactobacillaceae</taxon>
        <taxon>Secundilactobacillus</taxon>
    </lineage>
</organism>
<dbReference type="GO" id="GO:0015104">
    <property type="term" value="F:antimonite transmembrane transporter activity"/>
    <property type="evidence" value="ECO:0007669"/>
    <property type="project" value="TreeGrafter"/>
</dbReference>
<comment type="subcellular location">
    <subcellularLocation>
        <location evidence="1 9">Cell membrane</location>
        <topology evidence="1 9">Multi-pass membrane protein</topology>
    </subcellularLocation>
</comment>
<reference evidence="11 12" key="1">
    <citation type="submission" date="2015-11" db="EMBL/GenBank/DDBJ databases">
        <title>Draft genome sequences of new species of the genus Lactobacillus isolated from orchardgrass silage.</title>
        <authorList>
            <person name="Tohno M."/>
            <person name="Tanizawa Y."/>
            <person name="Arita M."/>
        </authorList>
    </citation>
    <scope>NUCLEOTIDE SEQUENCE [LARGE SCALE GENOMIC DNA]</scope>
    <source>
        <strain evidence="11 12">IWT25</strain>
    </source>
</reference>
<evidence type="ECO:0000256" key="1">
    <source>
        <dbReference type="ARBA" id="ARBA00004651"/>
    </source>
</evidence>
<evidence type="ECO:0000256" key="5">
    <source>
        <dbReference type="ARBA" id="ARBA00022692"/>
    </source>
</evidence>
<feature type="transmembrane region" description="Helical" evidence="10">
    <location>
        <begin position="226"/>
        <end position="244"/>
    </location>
</feature>
<name>A0A1Z5ITG5_9LACO</name>
<comment type="similarity">
    <text evidence="2 9">Belongs to the arsenical resistance-3 (ACR3) (TC 2.A.59) family.</text>
</comment>
<evidence type="ECO:0000256" key="3">
    <source>
        <dbReference type="ARBA" id="ARBA00022448"/>
    </source>
</evidence>
<feature type="transmembrane region" description="Helical" evidence="10">
    <location>
        <begin position="183"/>
        <end position="206"/>
    </location>
</feature>
<protein>
    <submittedName>
        <fullName evidence="11">Arsenic resistance protein ArsB</fullName>
    </submittedName>
</protein>
<dbReference type="PANTHER" id="PTHR43057:SF1">
    <property type="entry name" value="ARSENICAL-RESISTANCE PROTEIN 3"/>
    <property type="match status" value="1"/>
</dbReference>
<feature type="transmembrane region" description="Helical" evidence="10">
    <location>
        <begin position="141"/>
        <end position="163"/>
    </location>
</feature>
<dbReference type="GO" id="GO:0015297">
    <property type="term" value="F:antiporter activity"/>
    <property type="evidence" value="ECO:0007669"/>
    <property type="project" value="UniProtKB-UniRule"/>
</dbReference>
<dbReference type="Pfam" id="PF01758">
    <property type="entry name" value="SBF"/>
    <property type="match status" value="1"/>
</dbReference>
<keyword evidence="8 9" id="KW-0472">Membrane</keyword>
<dbReference type="Proteomes" id="UP000198414">
    <property type="component" value="Unassembled WGS sequence"/>
</dbReference>
<keyword evidence="5 9" id="KW-0812">Transmembrane</keyword>
<evidence type="ECO:0000313" key="11">
    <source>
        <dbReference type="EMBL" id="GAX04882.1"/>
    </source>
</evidence>
<accession>A0A1Z5ITG5</accession>
<evidence type="ECO:0000256" key="8">
    <source>
        <dbReference type="ARBA" id="ARBA00023136"/>
    </source>
</evidence>
<evidence type="ECO:0000313" key="12">
    <source>
        <dbReference type="Proteomes" id="UP000198414"/>
    </source>
</evidence>
<dbReference type="InterPro" id="IPR004706">
    <property type="entry name" value="Arsenical-R_Acr3"/>
</dbReference>
<feature type="transmembrane region" description="Helical" evidence="10">
    <location>
        <begin position="316"/>
        <end position="337"/>
    </location>
</feature>
<sequence>MKNSAKLSKYDRYMTVWIIIAMVAGIGLGVLFPQVSRTITQLQVGTTSVPIAIGLILMLYPVLTKVKYAELGHVFSDWRTLSVSLFQNWLFGPLLMFLLAVTFLRHEPGYMTGLILIGLARCIAMVIIWSQLAHGDNEYTAGLVALNSIFQIVCYTGLAYVFLTILPGWFGLSAYHVAVSMGAIAKSIGLYLGVPFIAGISSRYLLIHWRGREWFEAVYLKRINRITFWALIFTILVMFAIKSKQVVALPLDMVRIAIPLILYFVLMFSITFIISYRMKRSYAVTTSLSLTAASNNFELAIAVAVGVFGINSPEAFTAVIGPLVEVPVMLGLVNVALHLRHTLNWEQNDGTVEQARSKS</sequence>
<gene>
    <name evidence="11" type="ORF">IWT25_00176</name>
</gene>
<dbReference type="InterPro" id="IPR038770">
    <property type="entry name" value="Na+/solute_symporter_sf"/>
</dbReference>
<dbReference type="PIRSF" id="PIRSF005508">
    <property type="entry name" value="Acr3"/>
    <property type="match status" value="1"/>
</dbReference>
<dbReference type="AlphaFoldDB" id="A0A1Z5ITG5"/>
<dbReference type="PANTHER" id="PTHR43057">
    <property type="entry name" value="ARSENITE EFFLUX TRANSPORTER"/>
    <property type="match status" value="1"/>
</dbReference>
<feature type="transmembrane region" description="Helical" evidence="10">
    <location>
        <begin position="44"/>
        <end position="63"/>
    </location>
</feature>
<evidence type="ECO:0000256" key="6">
    <source>
        <dbReference type="ARBA" id="ARBA00022849"/>
    </source>
</evidence>
<dbReference type="NCBIfam" id="TIGR00832">
    <property type="entry name" value="acr3"/>
    <property type="match status" value="1"/>
</dbReference>
<evidence type="ECO:0000256" key="10">
    <source>
        <dbReference type="SAM" id="Phobius"/>
    </source>
</evidence>
<dbReference type="GO" id="GO:0046685">
    <property type="term" value="P:response to arsenic-containing substance"/>
    <property type="evidence" value="ECO:0007669"/>
    <property type="project" value="UniProtKB-KW"/>
</dbReference>
<dbReference type="Gene3D" id="1.20.1530.20">
    <property type="match status" value="1"/>
</dbReference>
<proteinExistence type="inferred from homology"/>
<dbReference type="FunFam" id="1.20.1530.20:FF:000009">
    <property type="entry name" value="Arsenite transporter, ACR3 family"/>
    <property type="match status" value="1"/>
</dbReference>
<feature type="transmembrane region" description="Helical" evidence="10">
    <location>
        <begin position="83"/>
        <end position="104"/>
    </location>
</feature>
<comment type="caution">
    <text evidence="11">The sequence shown here is derived from an EMBL/GenBank/DDBJ whole genome shotgun (WGS) entry which is preliminary data.</text>
</comment>
<evidence type="ECO:0000256" key="2">
    <source>
        <dbReference type="ARBA" id="ARBA00010110"/>
    </source>
</evidence>
<dbReference type="EMBL" id="BCMI01000001">
    <property type="protein sequence ID" value="GAX04882.1"/>
    <property type="molecule type" value="Genomic_DNA"/>
</dbReference>